<evidence type="ECO:0000313" key="2">
    <source>
        <dbReference type="EMBL" id="MCB8876291.1"/>
    </source>
</evidence>
<dbReference type="EMBL" id="JAESVB010000005">
    <property type="protein sequence ID" value="MCB8876291.1"/>
    <property type="molecule type" value="Genomic_DNA"/>
</dbReference>
<evidence type="ECO:0000313" key="3">
    <source>
        <dbReference type="Proteomes" id="UP000708298"/>
    </source>
</evidence>
<dbReference type="PANTHER" id="PTHR11803">
    <property type="entry name" value="2-IMINOBUTANOATE/2-IMINOPROPANOATE DEAMINASE RIDA"/>
    <property type="match status" value="1"/>
</dbReference>
<dbReference type="GO" id="GO:0005829">
    <property type="term" value="C:cytosol"/>
    <property type="evidence" value="ECO:0007669"/>
    <property type="project" value="TreeGrafter"/>
</dbReference>
<dbReference type="PANTHER" id="PTHR11803:SF58">
    <property type="entry name" value="PROTEIN HMF1-RELATED"/>
    <property type="match status" value="1"/>
</dbReference>
<reference evidence="2" key="1">
    <citation type="journal article" date="2021" name="Microorganisms">
        <title>Acidisoma silvae sp. nov. and Acidisomacellulosilytica sp. nov., Two Acidophilic Bacteria Isolated from Decaying Wood, Hydrolyzing Cellulose and Producing Poly-3-hydroxybutyrate.</title>
        <authorList>
            <person name="Mieszkin S."/>
            <person name="Pouder E."/>
            <person name="Uroz S."/>
            <person name="Simon-Colin C."/>
            <person name="Alain K."/>
        </authorList>
    </citation>
    <scope>NUCLEOTIDE SEQUENCE</scope>
    <source>
        <strain evidence="2">HW T2.11</strain>
    </source>
</reference>
<dbReference type="Pfam" id="PF01042">
    <property type="entry name" value="Ribonuc_L-PSP"/>
    <property type="match status" value="1"/>
</dbReference>
<comment type="caution">
    <text evidence="2">The sequence shown here is derived from an EMBL/GenBank/DDBJ whole genome shotgun (WGS) entry which is preliminary data.</text>
</comment>
<reference evidence="2" key="2">
    <citation type="submission" date="2021-01" db="EMBL/GenBank/DDBJ databases">
        <authorList>
            <person name="Mieszkin S."/>
            <person name="Pouder E."/>
            <person name="Alain K."/>
        </authorList>
    </citation>
    <scope>NUCLEOTIDE SEQUENCE</scope>
    <source>
        <strain evidence="2">HW T2.11</strain>
    </source>
</reference>
<dbReference type="InterPro" id="IPR006175">
    <property type="entry name" value="YjgF/YER057c/UK114"/>
</dbReference>
<protein>
    <submittedName>
        <fullName evidence="2">RidA family protein</fullName>
    </submittedName>
</protein>
<dbReference type="GO" id="GO:0019239">
    <property type="term" value="F:deaminase activity"/>
    <property type="evidence" value="ECO:0007669"/>
    <property type="project" value="TreeGrafter"/>
</dbReference>
<dbReference type="SUPFAM" id="SSF55298">
    <property type="entry name" value="YjgF-like"/>
    <property type="match status" value="1"/>
</dbReference>
<evidence type="ECO:0000256" key="1">
    <source>
        <dbReference type="ARBA" id="ARBA00010552"/>
    </source>
</evidence>
<accession>A0A963YSQ4</accession>
<name>A0A963YSQ4_9PROT</name>
<dbReference type="Gene3D" id="3.30.1330.40">
    <property type="entry name" value="RutC-like"/>
    <property type="match status" value="1"/>
</dbReference>
<dbReference type="RefSeq" id="WP_227321941.1">
    <property type="nucleotide sequence ID" value="NZ_JAESVB010000005.1"/>
</dbReference>
<comment type="similarity">
    <text evidence="1">Belongs to the RutC family.</text>
</comment>
<gene>
    <name evidence="2" type="ORF">ASILVAE211_13950</name>
</gene>
<keyword evidence="3" id="KW-1185">Reference proteome</keyword>
<sequence length="129" mass="13738">MTTDTAPFFLPDTDEDAISADVAGVGNLLVTTQVPMHADGTMGLDGDITAQSELTLECLKTSLEKCGSSLADVIHLTIYMTDMAERPAFNAVYCRYFGKPYPVRCAVGVSALADPAMKVEVTAMAVRRG</sequence>
<dbReference type="Proteomes" id="UP000708298">
    <property type="component" value="Unassembled WGS sequence"/>
</dbReference>
<proteinExistence type="inferred from homology"/>
<dbReference type="AlphaFoldDB" id="A0A963YSQ4"/>
<organism evidence="2 3">
    <name type="scientific">Acidisoma silvae</name>
    <dbReference type="NCBI Taxonomy" id="2802396"/>
    <lineage>
        <taxon>Bacteria</taxon>
        <taxon>Pseudomonadati</taxon>
        <taxon>Pseudomonadota</taxon>
        <taxon>Alphaproteobacteria</taxon>
        <taxon>Acetobacterales</taxon>
        <taxon>Acidocellaceae</taxon>
        <taxon>Acidisoma</taxon>
    </lineage>
</organism>
<dbReference type="CDD" id="cd00448">
    <property type="entry name" value="YjgF_YER057c_UK114_family"/>
    <property type="match status" value="1"/>
</dbReference>
<dbReference type="InterPro" id="IPR035959">
    <property type="entry name" value="RutC-like_sf"/>
</dbReference>